<keyword evidence="7" id="KW-0325">Glycoprotein</keyword>
<keyword evidence="3" id="KW-0646">Protease inhibitor</keyword>
<dbReference type="SUPFAM" id="SSF100895">
    <property type="entry name" value="Kazal-type serine protease inhibitors"/>
    <property type="match status" value="6"/>
</dbReference>
<dbReference type="AlphaFoldDB" id="A0A8C3LGX0"/>
<feature type="domain" description="Kazal-like" evidence="8">
    <location>
        <begin position="422"/>
        <end position="478"/>
    </location>
</feature>
<keyword evidence="4" id="KW-0677">Repeat</keyword>
<dbReference type="Ensembl" id="ENSCPIT00010008296.1">
    <property type="protein sequence ID" value="ENSCPIP00010007051.1"/>
    <property type="gene ID" value="ENSCPIG00010005447.1"/>
</dbReference>
<dbReference type="CDD" id="cd00104">
    <property type="entry name" value="KAZAL_FS"/>
    <property type="match status" value="2"/>
</dbReference>
<evidence type="ECO:0000256" key="7">
    <source>
        <dbReference type="ARBA" id="ARBA00023180"/>
    </source>
</evidence>
<dbReference type="InterPro" id="IPR036058">
    <property type="entry name" value="Kazal_dom_sf"/>
</dbReference>
<evidence type="ECO:0000256" key="6">
    <source>
        <dbReference type="ARBA" id="ARBA00023157"/>
    </source>
</evidence>
<dbReference type="Proteomes" id="UP000694543">
    <property type="component" value="Unplaced"/>
</dbReference>
<dbReference type="CDD" id="cd01327">
    <property type="entry name" value="KAZAL_PSTI"/>
    <property type="match status" value="1"/>
</dbReference>
<dbReference type="GO" id="GO:0048545">
    <property type="term" value="P:response to steroid hormone"/>
    <property type="evidence" value="ECO:0007669"/>
    <property type="project" value="UniProtKB-ARBA"/>
</dbReference>
<evidence type="ECO:0000256" key="4">
    <source>
        <dbReference type="ARBA" id="ARBA00022737"/>
    </source>
</evidence>
<dbReference type="PROSITE" id="PS51465">
    <property type="entry name" value="KAZAL_2"/>
    <property type="match status" value="6"/>
</dbReference>
<dbReference type="PROSITE" id="PS00282">
    <property type="entry name" value="KAZAL_1"/>
    <property type="match status" value="4"/>
</dbReference>
<evidence type="ECO:0000313" key="9">
    <source>
        <dbReference type="Ensembl" id="ENSCPIP00010007051.1"/>
    </source>
</evidence>
<feature type="domain" description="Kazal-like" evidence="8">
    <location>
        <begin position="40"/>
        <end position="97"/>
    </location>
</feature>
<dbReference type="FunFam" id="3.30.60.30:FF:000036">
    <property type="entry name" value="Ovomucoid"/>
    <property type="match status" value="4"/>
</dbReference>
<feature type="domain" description="Kazal-like" evidence="8">
    <location>
        <begin position="155"/>
        <end position="220"/>
    </location>
</feature>
<dbReference type="PANTHER" id="PTHR21312">
    <property type="entry name" value="SERINE PROTEASE INHIBITOR"/>
    <property type="match status" value="1"/>
</dbReference>
<evidence type="ECO:0000256" key="5">
    <source>
        <dbReference type="ARBA" id="ARBA00022900"/>
    </source>
</evidence>
<dbReference type="InterPro" id="IPR002350">
    <property type="entry name" value="Kazal_dom"/>
</dbReference>
<dbReference type="GO" id="GO:0032991">
    <property type="term" value="C:protein-containing complex"/>
    <property type="evidence" value="ECO:0007669"/>
    <property type="project" value="UniProtKB-ARBA"/>
</dbReference>
<accession>A0A8C3LGX0</accession>
<dbReference type="PANTHER" id="PTHR21312:SF28">
    <property type="entry name" value="OVOINHIBITOR-RELATED"/>
    <property type="match status" value="1"/>
</dbReference>
<proteinExistence type="predicted"/>
<dbReference type="FunFam" id="3.30.60.30:FF:000037">
    <property type="entry name" value="Ovomucoid"/>
    <property type="match status" value="1"/>
</dbReference>
<feature type="domain" description="Kazal-like" evidence="8">
    <location>
        <begin position="221"/>
        <end position="290"/>
    </location>
</feature>
<dbReference type="Gene3D" id="3.30.60.30">
    <property type="match status" value="6"/>
</dbReference>
<comment type="subcellular location">
    <subcellularLocation>
        <location evidence="1">Secreted</location>
    </subcellularLocation>
</comment>
<dbReference type="GO" id="GO:0004867">
    <property type="term" value="F:serine-type endopeptidase inhibitor activity"/>
    <property type="evidence" value="ECO:0007669"/>
    <property type="project" value="UniProtKB-KW"/>
</dbReference>
<feature type="domain" description="Kazal-like" evidence="8">
    <location>
        <begin position="291"/>
        <end position="355"/>
    </location>
</feature>
<evidence type="ECO:0000256" key="3">
    <source>
        <dbReference type="ARBA" id="ARBA00022690"/>
    </source>
</evidence>
<organism evidence="9 10">
    <name type="scientific">Chrysolophus pictus</name>
    <name type="common">Golden pheasant</name>
    <name type="synonym">Phasianus pictus</name>
    <dbReference type="NCBI Taxonomy" id="9089"/>
    <lineage>
        <taxon>Eukaryota</taxon>
        <taxon>Metazoa</taxon>
        <taxon>Chordata</taxon>
        <taxon>Craniata</taxon>
        <taxon>Vertebrata</taxon>
        <taxon>Euteleostomi</taxon>
        <taxon>Archelosauria</taxon>
        <taxon>Archosauria</taxon>
        <taxon>Dinosauria</taxon>
        <taxon>Saurischia</taxon>
        <taxon>Theropoda</taxon>
        <taxon>Coelurosauria</taxon>
        <taxon>Aves</taxon>
        <taxon>Neognathae</taxon>
        <taxon>Galloanserae</taxon>
        <taxon>Galliformes</taxon>
        <taxon>Phasianidae</taxon>
        <taxon>Phasianinae</taxon>
        <taxon>Chrysolophus</taxon>
    </lineage>
</organism>
<reference evidence="9" key="2">
    <citation type="submission" date="2025-09" db="UniProtKB">
        <authorList>
            <consortium name="Ensembl"/>
        </authorList>
    </citation>
    <scope>IDENTIFICATION</scope>
</reference>
<feature type="domain" description="Kazal-like" evidence="8">
    <location>
        <begin position="356"/>
        <end position="421"/>
    </location>
</feature>
<dbReference type="Pfam" id="PF00050">
    <property type="entry name" value="Kazal_1"/>
    <property type="match status" value="6"/>
</dbReference>
<name>A0A8C3LGX0_CHRPC</name>
<keyword evidence="5" id="KW-0722">Serine protease inhibitor</keyword>
<keyword evidence="10" id="KW-1185">Reference proteome</keyword>
<dbReference type="SMART" id="SM00280">
    <property type="entry name" value="KAZAL"/>
    <property type="match status" value="6"/>
</dbReference>
<dbReference type="GO" id="GO:0005615">
    <property type="term" value="C:extracellular space"/>
    <property type="evidence" value="ECO:0007669"/>
    <property type="project" value="UniProtKB-ARBA"/>
</dbReference>
<evidence type="ECO:0000256" key="1">
    <source>
        <dbReference type="ARBA" id="ARBA00004613"/>
    </source>
</evidence>
<evidence type="ECO:0000313" key="10">
    <source>
        <dbReference type="Proteomes" id="UP000694543"/>
    </source>
</evidence>
<keyword evidence="6" id="KW-1015">Disulfide bond</keyword>
<protein>
    <recommendedName>
        <fullName evidence="8">Kazal-like domain-containing protein</fullName>
    </recommendedName>
</protein>
<evidence type="ECO:0000256" key="2">
    <source>
        <dbReference type="ARBA" id="ARBA00022525"/>
    </source>
</evidence>
<reference evidence="9" key="1">
    <citation type="submission" date="2025-08" db="UniProtKB">
        <authorList>
            <consortium name="Ensembl"/>
        </authorList>
    </citation>
    <scope>IDENTIFICATION</scope>
</reference>
<keyword evidence="2" id="KW-0964">Secreted</keyword>
<sequence>MLEKKERARLISQSYSYMFASLHSVGVKLCCMSAPNVISFSLQLDCDRILHGVKGGRIFCSESSQPVCGTDGKTYKNECDLRASVYITVNYRGECRKTVPEMVSASLHAVHMGGTLLSCPSISASSQGFLTKTALSFREHHTNISKLYDGECKLEIGSVDCSKYPSRVSEDGRTLVACPRILSPVCGTDGFTYDNECGICAHNAEQRTHVSKKHNGKCRQEIPDIDCDQYPTRRINGDKLLVRCPRILLPVCGTDGFTYDNECGICAHNEKENGQHGTEVKKSHDGRCKEHSTPLDCTQYLGNSKNGEAIAACPFILQEVCGTDGVTYNNDCALCAHNIELGTSVAKKHDGKCREEVPELDCSKYRTSTLKDGRQLMACTMIYDPVCATNGVTYASECTLCAHNLEHRTNLGKRKNGRCEEDITKEHCRGIQQVSPICTMEYIPHCGSDGKTYSNRCTFCNAYLESNRTLNLVSMSAC</sequence>
<evidence type="ECO:0000259" key="8">
    <source>
        <dbReference type="PROSITE" id="PS51465"/>
    </source>
</evidence>